<reference evidence="2 3" key="1">
    <citation type="submission" date="2018-02" db="EMBL/GenBank/DDBJ databases">
        <title>The genomes of Aspergillus section Nigri reveals drivers in fungal speciation.</title>
        <authorList>
            <consortium name="DOE Joint Genome Institute"/>
            <person name="Vesth T.C."/>
            <person name="Nybo J."/>
            <person name="Theobald S."/>
            <person name="Brandl J."/>
            <person name="Frisvad J.C."/>
            <person name="Nielsen K.F."/>
            <person name="Lyhne E.K."/>
            <person name="Kogle M.E."/>
            <person name="Kuo A."/>
            <person name="Riley R."/>
            <person name="Clum A."/>
            <person name="Nolan M."/>
            <person name="Lipzen A."/>
            <person name="Salamov A."/>
            <person name="Henrissat B."/>
            <person name="Wiebenga A."/>
            <person name="De vries R.P."/>
            <person name="Grigoriev I.V."/>
            <person name="Mortensen U.H."/>
            <person name="Andersen M.R."/>
            <person name="Baker S.E."/>
        </authorList>
    </citation>
    <scope>NUCLEOTIDE SEQUENCE [LARGE SCALE GENOMIC DNA]</scope>
    <source>
        <strain evidence="2 3">CBS 707.79</strain>
    </source>
</reference>
<feature type="region of interest" description="Disordered" evidence="1">
    <location>
        <begin position="100"/>
        <end position="129"/>
    </location>
</feature>
<keyword evidence="3" id="KW-1185">Reference proteome</keyword>
<evidence type="ECO:0000256" key="1">
    <source>
        <dbReference type="SAM" id="MobiDB-lite"/>
    </source>
</evidence>
<dbReference type="Proteomes" id="UP000247810">
    <property type="component" value="Unassembled WGS sequence"/>
</dbReference>
<dbReference type="VEuPathDB" id="FungiDB:BO71DRAFT_127169"/>
<organism evidence="2 3">
    <name type="scientific">Aspergillus ellipticus CBS 707.79</name>
    <dbReference type="NCBI Taxonomy" id="1448320"/>
    <lineage>
        <taxon>Eukaryota</taxon>
        <taxon>Fungi</taxon>
        <taxon>Dikarya</taxon>
        <taxon>Ascomycota</taxon>
        <taxon>Pezizomycotina</taxon>
        <taxon>Eurotiomycetes</taxon>
        <taxon>Eurotiomycetidae</taxon>
        <taxon>Eurotiales</taxon>
        <taxon>Aspergillaceae</taxon>
        <taxon>Aspergillus</taxon>
        <taxon>Aspergillus subgen. Circumdati</taxon>
    </lineage>
</organism>
<evidence type="ECO:0000313" key="2">
    <source>
        <dbReference type="EMBL" id="PYH88772.1"/>
    </source>
</evidence>
<dbReference type="AlphaFoldDB" id="A0A319ECI2"/>
<gene>
    <name evidence="2" type="ORF">BO71DRAFT_127169</name>
</gene>
<sequence length="129" mass="13482">MQEGRKNPVAPRSWTGAEEKGRGSGRWRWRDRRGRGGEAGSEPGRTGRTGTARQGFTTAGEGRGLALGVTGCALAPGAGPWVARSRGQFPPPRAARVALARTHWGPLAGSGPSLAPRHPPSDQSTPRVA</sequence>
<feature type="compositionally biased region" description="Low complexity" evidence="1">
    <location>
        <begin position="40"/>
        <end position="58"/>
    </location>
</feature>
<name>A0A319ECI2_9EURO</name>
<proteinExistence type="predicted"/>
<dbReference type="EMBL" id="KZ826067">
    <property type="protein sequence ID" value="PYH88772.1"/>
    <property type="molecule type" value="Genomic_DNA"/>
</dbReference>
<evidence type="ECO:0000313" key="3">
    <source>
        <dbReference type="Proteomes" id="UP000247810"/>
    </source>
</evidence>
<feature type="compositionally biased region" description="Basic residues" evidence="1">
    <location>
        <begin position="23"/>
        <end position="33"/>
    </location>
</feature>
<accession>A0A319ECI2</accession>
<feature type="region of interest" description="Disordered" evidence="1">
    <location>
        <begin position="1"/>
        <end position="58"/>
    </location>
</feature>
<protein>
    <submittedName>
        <fullName evidence="2">Uncharacterized protein</fullName>
    </submittedName>
</protein>